<keyword evidence="3" id="KW-1185">Reference proteome</keyword>
<evidence type="ECO:0000313" key="3">
    <source>
        <dbReference type="Proteomes" id="UP000245712"/>
    </source>
</evidence>
<proteinExistence type="predicted"/>
<organism evidence="2 3">
    <name type="scientific">Paraburkholderia unamae</name>
    <dbReference type="NCBI Taxonomy" id="219649"/>
    <lineage>
        <taxon>Bacteria</taxon>
        <taxon>Pseudomonadati</taxon>
        <taxon>Pseudomonadota</taxon>
        <taxon>Betaproteobacteria</taxon>
        <taxon>Burkholderiales</taxon>
        <taxon>Burkholderiaceae</taxon>
        <taxon>Paraburkholderia</taxon>
    </lineage>
</organism>
<feature type="coiled-coil region" evidence="1">
    <location>
        <begin position="20"/>
        <end position="47"/>
    </location>
</feature>
<comment type="caution">
    <text evidence="2">The sequence shown here is derived from an EMBL/GenBank/DDBJ whole genome shotgun (WGS) entry which is preliminary data.</text>
</comment>
<dbReference type="RefSeq" id="WP_112172420.1">
    <property type="nucleotide sequence ID" value="NZ_QEOB01000009.1"/>
</dbReference>
<accession>A0ABX5KMI4</accession>
<protein>
    <submittedName>
        <fullName evidence="2">Uncharacterized protein</fullName>
    </submittedName>
</protein>
<name>A0ABX5KMI4_9BURK</name>
<evidence type="ECO:0000256" key="1">
    <source>
        <dbReference type="SAM" id="Coils"/>
    </source>
</evidence>
<reference evidence="2 3" key="1">
    <citation type="submission" date="2018-05" db="EMBL/GenBank/DDBJ databases">
        <title>Genomic Encyclopedia of Type Strains, Phase IV (KMG-V): Genome sequencing to study the core and pangenomes of soil and plant-associated prokaryotes.</title>
        <authorList>
            <person name="Whitman W."/>
        </authorList>
    </citation>
    <scope>NUCLEOTIDE SEQUENCE [LARGE SCALE GENOMIC DNA]</scope>
    <source>
        <strain evidence="2 3">SCZa-39</strain>
    </source>
</reference>
<keyword evidence="1" id="KW-0175">Coiled coil</keyword>
<evidence type="ECO:0000313" key="2">
    <source>
        <dbReference type="EMBL" id="PVX82149.1"/>
    </source>
</evidence>
<sequence>MSTIIIDDIAYDLTALSEAAKQQLTNVQAADAEIQRLQAQLAIATTARAAYARALKNALPAAVSH</sequence>
<dbReference type="EMBL" id="QEOB01000009">
    <property type="protein sequence ID" value="PVX82149.1"/>
    <property type="molecule type" value="Genomic_DNA"/>
</dbReference>
<gene>
    <name evidence="2" type="ORF">C7402_1092</name>
</gene>
<dbReference type="Proteomes" id="UP000245712">
    <property type="component" value="Unassembled WGS sequence"/>
</dbReference>